<evidence type="ECO:0000313" key="3">
    <source>
        <dbReference type="Proteomes" id="UP000216409"/>
    </source>
</evidence>
<comment type="caution">
    <text evidence="2">The sequence shown here is derived from an EMBL/GenBank/DDBJ whole genome shotgun (WGS) entry which is preliminary data.</text>
</comment>
<dbReference type="Proteomes" id="UP000216409">
    <property type="component" value="Unassembled WGS sequence"/>
</dbReference>
<keyword evidence="1" id="KW-0812">Transmembrane</keyword>
<dbReference type="EMBL" id="NHOW01000226">
    <property type="protein sequence ID" value="OYR57022.1"/>
    <property type="molecule type" value="Genomic_DNA"/>
</dbReference>
<gene>
    <name evidence="2" type="ORF">DJ83_18080</name>
</gene>
<feature type="transmembrane region" description="Helical" evidence="1">
    <location>
        <begin position="38"/>
        <end position="56"/>
    </location>
</feature>
<proteinExistence type="predicted"/>
<evidence type="ECO:0000256" key="1">
    <source>
        <dbReference type="SAM" id="Phobius"/>
    </source>
</evidence>
<organism evidence="2 3">
    <name type="scientific">Halorubrum ezzemoulense</name>
    <name type="common">Halorubrum chaoviator</name>
    <dbReference type="NCBI Taxonomy" id="337243"/>
    <lineage>
        <taxon>Archaea</taxon>
        <taxon>Methanobacteriati</taxon>
        <taxon>Methanobacteriota</taxon>
        <taxon>Stenosarchaea group</taxon>
        <taxon>Halobacteria</taxon>
        <taxon>Halobacteriales</taxon>
        <taxon>Haloferacaceae</taxon>
        <taxon>Halorubrum</taxon>
    </lineage>
</organism>
<reference evidence="2 3" key="1">
    <citation type="journal article" date="2014" name="Front. Microbiol.">
        <title>Population and genomic analysis of the genus Halorubrum.</title>
        <authorList>
            <person name="Fullmer M.S."/>
            <person name="Soucy S.M."/>
            <person name="Swithers K.S."/>
            <person name="Makkay A.M."/>
            <person name="Wheeler R."/>
            <person name="Ventosa A."/>
            <person name="Gogarten J.P."/>
            <person name="Papke R.T."/>
        </authorList>
    </citation>
    <scope>NUCLEOTIDE SEQUENCE [LARGE SCALE GENOMIC DNA]</scope>
    <source>
        <strain evidence="2 3">LD3</strain>
    </source>
</reference>
<name>A0A256ILJ2_HALEZ</name>
<evidence type="ECO:0000313" key="2">
    <source>
        <dbReference type="EMBL" id="OYR57022.1"/>
    </source>
</evidence>
<keyword evidence="1" id="KW-0472">Membrane</keyword>
<sequence length="124" mass="13280">MNGRAGLAVFVTTEPDDKQVINPRLAPWRERVEADSNLVVLVNLYVLLAVLSIGGIEIHFRIRRDLIAVGKRRCGGDCAATENNNGEYDGDGAVHAIRSSSGESLPACLFSSVSGYGTECVAVF</sequence>
<dbReference type="AlphaFoldDB" id="A0A256ILJ2"/>
<accession>A0A256ILJ2</accession>
<protein>
    <submittedName>
        <fullName evidence="2">Uncharacterized protein</fullName>
    </submittedName>
</protein>
<keyword evidence="1" id="KW-1133">Transmembrane helix</keyword>